<dbReference type="GO" id="GO:0000175">
    <property type="term" value="F:3'-5'-RNA exonuclease activity"/>
    <property type="evidence" value="ECO:0007669"/>
    <property type="project" value="TreeGrafter"/>
</dbReference>
<dbReference type="SUPFAM" id="SSF50249">
    <property type="entry name" value="Nucleic acid-binding proteins"/>
    <property type="match status" value="1"/>
</dbReference>
<name>A0A8J6P172_9BACT</name>
<feature type="domain" description="RNB" evidence="1">
    <location>
        <begin position="272"/>
        <end position="556"/>
    </location>
</feature>
<evidence type="ECO:0000313" key="3">
    <source>
        <dbReference type="Proteomes" id="UP000605201"/>
    </source>
</evidence>
<dbReference type="GO" id="GO:0006402">
    <property type="term" value="P:mRNA catabolic process"/>
    <property type="evidence" value="ECO:0007669"/>
    <property type="project" value="TreeGrafter"/>
</dbReference>
<dbReference type="InterPro" id="IPR001900">
    <property type="entry name" value="RNase_II/R"/>
</dbReference>
<dbReference type="EMBL" id="JACNIG010000222">
    <property type="protein sequence ID" value="MBC8432423.1"/>
    <property type="molecule type" value="Genomic_DNA"/>
</dbReference>
<dbReference type="PANTHER" id="PTHR23355:SF42">
    <property type="entry name" value="RIBONUCLEASE II, CHLOROPLASTIC_MITOCHONDRIAL"/>
    <property type="match status" value="1"/>
</dbReference>
<dbReference type="InterPro" id="IPR050180">
    <property type="entry name" value="RNR_Ribonuclease"/>
</dbReference>
<dbReference type="Pfam" id="PF00773">
    <property type="entry name" value="RNB"/>
    <property type="match status" value="1"/>
</dbReference>
<gene>
    <name evidence="2" type="ORF">H8D96_10940</name>
</gene>
<organism evidence="2 3">
    <name type="scientific">Candidatus Desulfatibia vada</name>
    <dbReference type="NCBI Taxonomy" id="2841696"/>
    <lineage>
        <taxon>Bacteria</taxon>
        <taxon>Pseudomonadati</taxon>
        <taxon>Thermodesulfobacteriota</taxon>
        <taxon>Desulfobacteria</taxon>
        <taxon>Desulfobacterales</taxon>
        <taxon>Desulfobacterales incertae sedis</taxon>
        <taxon>Candidatus Desulfatibia</taxon>
    </lineage>
</organism>
<evidence type="ECO:0000259" key="1">
    <source>
        <dbReference type="SMART" id="SM00955"/>
    </source>
</evidence>
<protein>
    <submittedName>
        <fullName evidence="2">RNB domain-containing ribonuclease</fullName>
    </submittedName>
</protein>
<comment type="caution">
    <text evidence="2">The sequence shown here is derived from an EMBL/GenBank/DDBJ whole genome shotgun (WGS) entry which is preliminary data.</text>
</comment>
<dbReference type="AlphaFoldDB" id="A0A8J6P172"/>
<accession>A0A8J6P172</accession>
<dbReference type="GO" id="GO:0003723">
    <property type="term" value="F:RNA binding"/>
    <property type="evidence" value="ECO:0007669"/>
    <property type="project" value="InterPro"/>
</dbReference>
<proteinExistence type="predicted"/>
<evidence type="ECO:0000313" key="2">
    <source>
        <dbReference type="EMBL" id="MBC8432423.1"/>
    </source>
</evidence>
<reference evidence="2 3" key="1">
    <citation type="submission" date="2020-08" db="EMBL/GenBank/DDBJ databases">
        <title>Bridging the membrane lipid divide: bacteria of the FCB group superphylum have the potential to synthesize archaeal ether lipids.</title>
        <authorList>
            <person name="Villanueva L."/>
            <person name="Von Meijenfeldt F.A.B."/>
            <person name="Westbye A.B."/>
            <person name="Yadav S."/>
            <person name="Hopmans E.C."/>
            <person name="Dutilh B.E."/>
            <person name="Sinninghe Damste J.S."/>
        </authorList>
    </citation>
    <scope>NUCLEOTIDE SEQUENCE [LARGE SCALE GENOMIC DNA]</scope>
    <source>
        <strain evidence="2">NIOZ-UU17</strain>
    </source>
</reference>
<dbReference type="Proteomes" id="UP000605201">
    <property type="component" value="Unassembled WGS sequence"/>
</dbReference>
<dbReference type="PANTHER" id="PTHR23355">
    <property type="entry name" value="RIBONUCLEASE"/>
    <property type="match status" value="1"/>
</dbReference>
<dbReference type="InterPro" id="IPR056404">
    <property type="entry name" value="HTH_RNase_II"/>
</dbReference>
<dbReference type="InterPro" id="IPR012340">
    <property type="entry name" value="NA-bd_OB-fold"/>
</dbReference>
<dbReference type="GO" id="GO:0000932">
    <property type="term" value="C:P-body"/>
    <property type="evidence" value="ECO:0007669"/>
    <property type="project" value="TreeGrafter"/>
</dbReference>
<dbReference type="SMART" id="SM00955">
    <property type="entry name" value="RNB"/>
    <property type="match status" value="1"/>
</dbReference>
<dbReference type="Pfam" id="PF23161">
    <property type="entry name" value="HTH_RNase_II"/>
    <property type="match status" value="1"/>
</dbReference>
<sequence length="661" mass="76239">MESGNIVEYIDRQKIICAVVLEVKKQRLRLLAETNREVNLSQSRLSHKCNMRLELSMGRTRIVDRLNKIANQRKALSADVDVKELWEALNTEQEWIDLETMTAFCFPNNPTYDHESAVIRAFFENRLFFKFNQNSFFPISEELLQRKVAQQKEAARRNRIIAEGSDWLTNILVGNQVDLVQDKSEIITVLKSYYIFEKESEHYNIGKAILDGAGIDAAEGLFQILVKLGVFDKNENIDLYRYNIPAVFSDEVTESATKLINSKSPAFAGNSRKDLTMLPIMTIDGQGTLDYDDAISIEDKGDHYRLGIHIVDVGHYIKKGDVIDREAFERGSSIYMPDQKIPMLPSGLAENLCSLRAGELRPAISIMVNLRRYFEIIDYEIFASIIRVQDQCTYYDVNLMAADNNKIIILRDIAESFRQKRFDGGAVQINLPDIHVWINEDGEATVSRINRESPGRMLVAEIMIMANWLMAKFLKANDMPAVYRSQNAPRERLYKGNEGTIFENYMQRRFLSRFVLNYRPEHHSGLGLNAYVTATSPIRKYFDLATQRQIRAVLSLEEPYSEKEMDHIIQMLGQPMGDVSRIQYNRNRYWLLKYLEKRIGQKEEAIVLFKRRSNYRILLTEYVLECDLAHSSGISLKPEDLIQVTLQHADARKDVVSVFMG</sequence>